<comment type="caution">
    <text evidence="2">The sequence shown here is derived from an EMBL/GenBank/DDBJ whole genome shotgun (WGS) entry which is preliminary data.</text>
</comment>
<dbReference type="InterPro" id="IPR058067">
    <property type="entry name" value="CC_3452-like"/>
</dbReference>
<keyword evidence="1" id="KW-0732">Signal</keyword>
<dbReference type="NCBIfam" id="NF047636">
    <property type="entry name" value="CC_3452_fam"/>
    <property type="match status" value="1"/>
</dbReference>
<keyword evidence="3" id="KW-1185">Reference proteome</keyword>
<accession>A0ABP3XBE1</accession>
<dbReference type="EMBL" id="BAAAFE010000004">
    <property type="protein sequence ID" value="GAA0862999.1"/>
    <property type="molecule type" value="Genomic_DNA"/>
</dbReference>
<gene>
    <name evidence="2" type="ORF">GCM10009115_11910</name>
</gene>
<organism evidence="2 3">
    <name type="scientific">Sphingopyxis soli</name>
    <dbReference type="NCBI Taxonomy" id="592051"/>
    <lineage>
        <taxon>Bacteria</taxon>
        <taxon>Pseudomonadati</taxon>
        <taxon>Pseudomonadota</taxon>
        <taxon>Alphaproteobacteria</taxon>
        <taxon>Sphingomonadales</taxon>
        <taxon>Sphingomonadaceae</taxon>
        <taxon>Sphingopyxis</taxon>
    </lineage>
</organism>
<reference evidence="3" key="1">
    <citation type="journal article" date="2019" name="Int. J. Syst. Evol. Microbiol.">
        <title>The Global Catalogue of Microorganisms (GCM) 10K type strain sequencing project: providing services to taxonomists for standard genome sequencing and annotation.</title>
        <authorList>
            <consortium name="The Broad Institute Genomics Platform"/>
            <consortium name="The Broad Institute Genome Sequencing Center for Infectious Disease"/>
            <person name="Wu L."/>
            <person name="Ma J."/>
        </authorList>
    </citation>
    <scope>NUCLEOTIDE SEQUENCE [LARGE SCALE GENOMIC DNA]</scope>
    <source>
        <strain evidence="3">JCM 15910</strain>
    </source>
</reference>
<feature type="chain" id="PRO_5047123430" evidence="1">
    <location>
        <begin position="32"/>
        <end position="109"/>
    </location>
</feature>
<dbReference type="InterPro" id="IPR058513">
    <property type="entry name" value="DUF8200"/>
</dbReference>
<feature type="signal peptide" evidence="1">
    <location>
        <begin position="1"/>
        <end position="31"/>
    </location>
</feature>
<proteinExistence type="predicted"/>
<evidence type="ECO:0000256" key="1">
    <source>
        <dbReference type="SAM" id="SignalP"/>
    </source>
</evidence>
<evidence type="ECO:0000313" key="2">
    <source>
        <dbReference type="EMBL" id="GAA0862999.1"/>
    </source>
</evidence>
<evidence type="ECO:0000313" key="3">
    <source>
        <dbReference type="Proteomes" id="UP001500738"/>
    </source>
</evidence>
<protein>
    <submittedName>
        <fullName evidence="2">Uncharacterized protein</fullName>
    </submittedName>
</protein>
<dbReference type="RefSeq" id="WP_215354231.1">
    <property type="nucleotide sequence ID" value="NZ_BAAAFE010000004.1"/>
</dbReference>
<dbReference type="Pfam" id="PF26624">
    <property type="entry name" value="DUF8200"/>
    <property type="match status" value="1"/>
</dbReference>
<name>A0ABP3XBE1_9SPHN</name>
<sequence>MIKLSSPAPLLAVAGAMLAGLGALAPVAANAASGSYYRAELAGPAPTAKFVARDVVWVCDGANCGAGRGTSRPLLICTGLAKKAGEVKSFVADGKPLEADDLARCNGVK</sequence>
<dbReference type="Proteomes" id="UP001500738">
    <property type="component" value="Unassembled WGS sequence"/>
</dbReference>